<sequence length="396" mass="45939">MRILLIAIILFLLVMLDYKLGERVYKSALKKKEYPNRQSDLTLFTTGEALFNDYFAELKQAKYHIHILFYIVRNDDVSQQLLNLLKKKAEEGVEVRVLVDWIGSLGLSRKTIQSLKESGIQFAFSNKPSFPFFFYKLNERNHRKITVIDGKIGYLGGFNVGKEYMGQDPKFGNWRDYHLKIVGEGVQDLQTQFRTDWKQATGVAFSKTETYFPPLPQGKMKHQLIPTDGMYLQEKYIDLIKQAKREIIIGSPYFIPGKKVMKALLDAAERGVHITIITPMQADHMFVKEAAMPYFHQLLKANCDIYRFYDGFYHAKVIVIDDEVCDIGTANFDKRSFFINYEMNGYIYDKAFIQSLKEAIARDLETSEKLTMPFFQNRTIVDRVKETIATILSPLL</sequence>
<dbReference type="Pfam" id="PF13091">
    <property type="entry name" value="PLDc_2"/>
    <property type="match status" value="2"/>
</dbReference>
<evidence type="ECO:0000256" key="5">
    <source>
        <dbReference type="ARBA" id="ARBA00022692"/>
    </source>
</evidence>
<evidence type="ECO:0000256" key="1">
    <source>
        <dbReference type="ARBA" id="ARBA00004236"/>
    </source>
</evidence>
<evidence type="ECO:0000256" key="3">
    <source>
        <dbReference type="ARBA" id="ARBA00022516"/>
    </source>
</evidence>
<feature type="domain" description="PLD phosphodiesterase" evidence="13">
    <location>
        <begin position="309"/>
        <end position="336"/>
    </location>
</feature>
<keyword evidence="3" id="KW-0444">Lipid biosynthesis</keyword>
<name>A0A4R1QRN3_9BACL</name>
<keyword evidence="9" id="KW-0472">Membrane</keyword>
<dbReference type="RefSeq" id="WP_132947310.1">
    <property type="nucleotide sequence ID" value="NZ_SLUL01000002.1"/>
</dbReference>
<dbReference type="Gene3D" id="3.30.870.10">
    <property type="entry name" value="Endonuclease Chain A"/>
    <property type="match status" value="2"/>
</dbReference>
<keyword evidence="4" id="KW-0808">Transferase</keyword>
<dbReference type="EC" id="2.7.8.-" evidence="12"/>
<feature type="domain" description="PLD phosphodiesterase" evidence="13">
    <location>
        <begin position="137"/>
        <end position="164"/>
    </location>
</feature>
<evidence type="ECO:0000256" key="11">
    <source>
        <dbReference type="ARBA" id="ARBA00023264"/>
    </source>
</evidence>
<gene>
    <name evidence="14" type="ORF">EDD69_102106</name>
</gene>
<dbReference type="PROSITE" id="PS50035">
    <property type="entry name" value="PLD"/>
    <property type="match status" value="2"/>
</dbReference>
<evidence type="ECO:0000256" key="9">
    <source>
        <dbReference type="ARBA" id="ARBA00023136"/>
    </source>
</evidence>
<dbReference type="EMBL" id="SLUL01000002">
    <property type="protein sequence ID" value="TCL52700.1"/>
    <property type="molecule type" value="Genomic_DNA"/>
</dbReference>
<organism evidence="14 15">
    <name type="scientific">Thermolongibacillus altinsuensis</name>
    <dbReference type="NCBI Taxonomy" id="575256"/>
    <lineage>
        <taxon>Bacteria</taxon>
        <taxon>Bacillati</taxon>
        <taxon>Bacillota</taxon>
        <taxon>Bacilli</taxon>
        <taxon>Bacillales</taxon>
        <taxon>Anoxybacillaceae</taxon>
        <taxon>Thermolongibacillus</taxon>
    </lineage>
</organism>
<dbReference type="CDD" id="cd09112">
    <property type="entry name" value="PLDc_CLS_2"/>
    <property type="match status" value="1"/>
</dbReference>
<protein>
    <recommendedName>
        <fullName evidence="12">Cardiolipin synthase</fullName>
        <ecNumber evidence="12">2.7.8.-</ecNumber>
    </recommendedName>
</protein>
<keyword evidence="6" id="KW-0677">Repeat</keyword>
<evidence type="ECO:0000256" key="2">
    <source>
        <dbReference type="ARBA" id="ARBA00022475"/>
    </source>
</evidence>
<dbReference type="InterPro" id="IPR022924">
    <property type="entry name" value="Cardiolipin_synthase"/>
</dbReference>
<comment type="caution">
    <text evidence="14">The sequence shown here is derived from an EMBL/GenBank/DDBJ whole genome shotgun (WGS) entry which is preliminary data.</text>
</comment>
<dbReference type="GO" id="GO:0032049">
    <property type="term" value="P:cardiolipin biosynthetic process"/>
    <property type="evidence" value="ECO:0007669"/>
    <property type="project" value="UniProtKB-UniRule"/>
</dbReference>
<evidence type="ECO:0000256" key="4">
    <source>
        <dbReference type="ARBA" id="ARBA00022679"/>
    </source>
</evidence>
<reference evidence="14 15" key="1">
    <citation type="submission" date="2019-03" db="EMBL/GenBank/DDBJ databases">
        <title>Genomic Encyclopedia of Type Strains, Phase IV (KMG-IV): sequencing the most valuable type-strain genomes for metagenomic binning, comparative biology and taxonomic classification.</title>
        <authorList>
            <person name="Goeker M."/>
        </authorList>
    </citation>
    <scope>NUCLEOTIDE SEQUENCE [LARGE SCALE GENOMIC DNA]</scope>
    <source>
        <strain evidence="14 15">DSM 24979</strain>
    </source>
</reference>
<keyword evidence="11" id="KW-1208">Phospholipid metabolism</keyword>
<evidence type="ECO:0000313" key="14">
    <source>
        <dbReference type="EMBL" id="TCL52700.1"/>
    </source>
</evidence>
<dbReference type="NCBIfam" id="TIGR04265">
    <property type="entry name" value="bac_cardiolipin"/>
    <property type="match status" value="1"/>
</dbReference>
<proteinExistence type="predicted"/>
<keyword evidence="7" id="KW-1133">Transmembrane helix</keyword>
<dbReference type="PANTHER" id="PTHR21248:SF7">
    <property type="entry name" value="MINOR CARDIOLIPIN SYNTHASE CLSB"/>
    <property type="match status" value="1"/>
</dbReference>
<evidence type="ECO:0000256" key="8">
    <source>
        <dbReference type="ARBA" id="ARBA00023098"/>
    </source>
</evidence>
<dbReference type="InterPro" id="IPR025202">
    <property type="entry name" value="PLD-like_dom"/>
</dbReference>
<evidence type="ECO:0000256" key="10">
    <source>
        <dbReference type="ARBA" id="ARBA00023209"/>
    </source>
</evidence>
<dbReference type="PANTHER" id="PTHR21248">
    <property type="entry name" value="CARDIOLIPIN SYNTHASE"/>
    <property type="match status" value="1"/>
</dbReference>
<dbReference type="Proteomes" id="UP000295658">
    <property type="component" value="Unassembled WGS sequence"/>
</dbReference>
<evidence type="ECO:0000256" key="12">
    <source>
        <dbReference type="NCBIfam" id="TIGR04265"/>
    </source>
</evidence>
<evidence type="ECO:0000256" key="7">
    <source>
        <dbReference type="ARBA" id="ARBA00022989"/>
    </source>
</evidence>
<dbReference type="CDD" id="cd09110">
    <property type="entry name" value="PLDc_CLS_1"/>
    <property type="match status" value="1"/>
</dbReference>
<evidence type="ECO:0000313" key="15">
    <source>
        <dbReference type="Proteomes" id="UP000295658"/>
    </source>
</evidence>
<dbReference type="FunFam" id="3.30.870.10:FF:000014">
    <property type="entry name" value="Cardiolipin synthase"/>
    <property type="match status" value="1"/>
</dbReference>
<dbReference type="OrthoDB" id="9762009at2"/>
<dbReference type="InterPro" id="IPR001736">
    <property type="entry name" value="PLipase_D/transphosphatidylase"/>
</dbReference>
<keyword evidence="15" id="KW-1185">Reference proteome</keyword>
<keyword evidence="5" id="KW-0812">Transmembrane</keyword>
<keyword evidence="10" id="KW-0594">Phospholipid biosynthesis</keyword>
<evidence type="ECO:0000256" key="6">
    <source>
        <dbReference type="ARBA" id="ARBA00022737"/>
    </source>
</evidence>
<keyword evidence="8" id="KW-0443">Lipid metabolism</keyword>
<accession>A0A4R1QRN3</accession>
<dbReference type="PIRSF" id="PIRSF000850">
    <property type="entry name" value="Phospholipase_D_PSS"/>
    <property type="match status" value="1"/>
</dbReference>
<dbReference type="AlphaFoldDB" id="A0A4R1QRN3"/>
<comment type="subcellular location">
    <subcellularLocation>
        <location evidence="1">Cell membrane</location>
    </subcellularLocation>
</comment>
<dbReference type="SMART" id="SM00155">
    <property type="entry name" value="PLDc"/>
    <property type="match status" value="2"/>
</dbReference>
<dbReference type="SUPFAM" id="SSF56024">
    <property type="entry name" value="Phospholipase D/nuclease"/>
    <property type="match status" value="2"/>
</dbReference>
<dbReference type="GO" id="GO:0008808">
    <property type="term" value="F:cardiolipin synthase activity"/>
    <property type="evidence" value="ECO:0007669"/>
    <property type="project" value="UniProtKB-UniRule"/>
</dbReference>
<dbReference type="GO" id="GO:0005886">
    <property type="term" value="C:plasma membrane"/>
    <property type="evidence" value="ECO:0007669"/>
    <property type="project" value="UniProtKB-SubCell"/>
</dbReference>
<keyword evidence="2" id="KW-1003">Cell membrane</keyword>
<evidence type="ECO:0000259" key="13">
    <source>
        <dbReference type="PROSITE" id="PS50035"/>
    </source>
</evidence>